<dbReference type="HOGENOM" id="CLU_1315159_0_0_1"/>
<dbReference type="GeneID" id="25417056"/>
<dbReference type="AlphaFoldDB" id="A0A074XDJ5"/>
<evidence type="ECO:0000313" key="2">
    <source>
        <dbReference type="EMBL" id="KEQ72671.1"/>
    </source>
</evidence>
<gene>
    <name evidence="2" type="ORF">M436DRAFT_82763</name>
</gene>
<dbReference type="RefSeq" id="XP_013426892.1">
    <property type="nucleotide sequence ID" value="XM_013571438.1"/>
</dbReference>
<feature type="compositionally biased region" description="Polar residues" evidence="1">
    <location>
        <begin position="1"/>
        <end position="17"/>
    </location>
</feature>
<proteinExistence type="predicted"/>
<reference evidence="2 3" key="1">
    <citation type="journal article" date="2014" name="BMC Genomics">
        <title>Genome sequencing of four Aureobasidium pullulans varieties: biotechnological potential, stress tolerance, and description of new species.</title>
        <authorList>
            <person name="Gostin Ar C."/>
            <person name="Ohm R.A."/>
            <person name="Kogej T."/>
            <person name="Sonjak S."/>
            <person name="Turk M."/>
            <person name="Zajc J."/>
            <person name="Zalar P."/>
            <person name="Grube M."/>
            <person name="Sun H."/>
            <person name="Han J."/>
            <person name="Sharma A."/>
            <person name="Chiniquy J."/>
            <person name="Ngan C.Y."/>
            <person name="Lipzen A."/>
            <person name="Barry K."/>
            <person name="Grigoriev I.V."/>
            <person name="Gunde-Cimerman N."/>
        </authorList>
    </citation>
    <scope>NUCLEOTIDE SEQUENCE [LARGE SCALE GENOMIC DNA]</scope>
    <source>
        <strain evidence="2 3">CBS 147.97</strain>
    </source>
</reference>
<organism evidence="2 3">
    <name type="scientific">Aureobasidium namibiae CBS 147.97</name>
    <dbReference type="NCBI Taxonomy" id="1043004"/>
    <lineage>
        <taxon>Eukaryota</taxon>
        <taxon>Fungi</taxon>
        <taxon>Dikarya</taxon>
        <taxon>Ascomycota</taxon>
        <taxon>Pezizomycotina</taxon>
        <taxon>Dothideomycetes</taxon>
        <taxon>Dothideomycetidae</taxon>
        <taxon>Dothideales</taxon>
        <taxon>Saccotheciaceae</taxon>
        <taxon>Aureobasidium</taxon>
    </lineage>
</organism>
<name>A0A074XDJ5_9PEZI</name>
<feature type="region of interest" description="Disordered" evidence="1">
    <location>
        <begin position="1"/>
        <end position="64"/>
    </location>
</feature>
<keyword evidence="3" id="KW-1185">Reference proteome</keyword>
<evidence type="ECO:0000313" key="3">
    <source>
        <dbReference type="Proteomes" id="UP000027730"/>
    </source>
</evidence>
<sequence length="247" mass="28040">MSSTQSPRDSFFSNPTAHYTEPIRPPRSNASRSQKEKSNPATLTAEALTKLSSSDKNEAATYQSTRIKDFLHRLPDPEDPSNSPPDTDLDILEAEFQNRYYCNAKKDSTPSTPTSPPIGKSSRVPDKPTKAKPQTHDCEDDALPSSPTARLSSARPRAIPQPHHIPLLSQDMHLYHRFQTMQSEEVYAQFWRHKAWLTLSYDKDEKVALFVGVDTKEHAVMIHKHMLWLRDKWLGLGCGLFYHVMGI</sequence>
<feature type="compositionally biased region" description="Basic and acidic residues" evidence="1">
    <location>
        <begin position="123"/>
        <end position="137"/>
    </location>
</feature>
<dbReference type="OrthoDB" id="3853615at2759"/>
<feature type="region of interest" description="Disordered" evidence="1">
    <location>
        <begin position="103"/>
        <end position="158"/>
    </location>
</feature>
<accession>A0A074XDJ5</accession>
<dbReference type="EMBL" id="KL584711">
    <property type="protein sequence ID" value="KEQ72671.1"/>
    <property type="molecule type" value="Genomic_DNA"/>
</dbReference>
<dbReference type="Proteomes" id="UP000027730">
    <property type="component" value="Unassembled WGS sequence"/>
</dbReference>
<evidence type="ECO:0000256" key="1">
    <source>
        <dbReference type="SAM" id="MobiDB-lite"/>
    </source>
</evidence>
<protein>
    <submittedName>
        <fullName evidence="2">Uncharacterized protein</fullName>
    </submittedName>
</protein>